<reference evidence="2 3" key="1">
    <citation type="journal article" date="2019" name="mSystems">
        <title>Life at home and on the roam: Genomic adaptions reflect the dual lifestyle of an intracellular, facultative symbiont.</title>
        <authorList>
            <person name="Burgsdorf I."/>
        </authorList>
    </citation>
    <scope>NUCLEOTIDE SEQUENCE [LARGE SCALE GENOMIC DNA]</scope>
    <source>
        <strain evidence="2">277cV</strain>
    </source>
</reference>
<dbReference type="EMBL" id="SRMO01000066">
    <property type="protein sequence ID" value="TGG92160.1"/>
    <property type="molecule type" value="Genomic_DNA"/>
</dbReference>
<sequence>MATALLTSNDQKEGWSLLYVKALATRAGYSTTRPMIDRDSVDLSLRAGGPFRPGLDLQLKATSKLSTLKDGLLSFELPIKNYNDLREETQTPRLLVVLELPSDMSKCITITEEELILRRRAYWLNLQTGNDPVMNKTSVTVHIPQHNLLNVEALCKLMDKSARGGI</sequence>
<dbReference type="Pfam" id="PF14280">
    <property type="entry name" value="DUF4365"/>
    <property type="match status" value="1"/>
</dbReference>
<dbReference type="Proteomes" id="UP000317990">
    <property type="component" value="Unassembled WGS sequence"/>
</dbReference>
<feature type="domain" description="DUF4365" evidence="1">
    <location>
        <begin position="16"/>
        <end position="159"/>
    </location>
</feature>
<accession>A0A524RMZ9</accession>
<name>A0A524RMZ9_9CHRO</name>
<organism evidence="2 3">
    <name type="scientific">Aphanocapsa feldmannii 277cV</name>
    <dbReference type="NCBI Taxonomy" id="2507553"/>
    <lineage>
        <taxon>Bacteria</taxon>
        <taxon>Bacillati</taxon>
        <taxon>Cyanobacteriota</taxon>
        <taxon>Cyanophyceae</taxon>
        <taxon>Oscillatoriophycideae</taxon>
        <taxon>Chroococcales</taxon>
        <taxon>Microcystaceae</taxon>
        <taxon>Aphanocapsa</taxon>
    </lineage>
</organism>
<protein>
    <submittedName>
        <fullName evidence="2">DUF4365 domain-containing protein</fullName>
    </submittedName>
</protein>
<evidence type="ECO:0000259" key="1">
    <source>
        <dbReference type="Pfam" id="PF14280"/>
    </source>
</evidence>
<evidence type="ECO:0000313" key="3">
    <source>
        <dbReference type="Proteomes" id="UP000317990"/>
    </source>
</evidence>
<dbReference type="AlphaFoldDB" id="A0A524RMZ9"/>
<gene>
    <name evidence="2" type="ORF">ERJ67_06720</name>
</gene>
<evidence type="ECO:0000313" key="2">
    <source>
        <dbReference type="EMBL" id="TGG92160.1"/>
    </source>
</evidence>
<dbReference type="InterPro" id="IPR025375">
    <property type="entry name" value="DUF4365"/>
</dbReference>
<comment type="caution">
    <text evidence="2">The sequence shown here is derived from an EMBL/GenBank/DDBJ whole genome shotgun (WGS) entry which is preliminary data.</text>
</comment>
<proteinExistence type="predicted"/>